<dbReference type="PIRSF" id="PIRSF006268">
    <property type="entry name" value="ApbE"/>
    <property type="match status" value="1"/>
</dbReference>
<evidence type="ECO:0000256" key="11">
    <source>
        <dbReference type="PIRSR" id="PIRSR006268-2"/>
    </source>
</evidence>
<keyword evidence="3 10" id="KW-0285">Flavoprotein</keyword>
<evidence type="ECO:0000256" key="7">
    <source>
        <dbReference type="ARBA" id="ARBA00022842"/>
    </source>
</evidence>
<dbReference type="EMBL" id="ABZS01000001">
    <property type="protein sequence ID" value="EEP61467.1"/>
    <property type="molecule type" value="Genomic_DNA"/>
</dbReference>
<feature type="binding site" evidence="11">
    <location>
        <position position="151"/>
    </location>
    <ligand>
        <name>Mg(2+)</name>
        <dbReference type="ChEBI" id="CHEBI:18420"/>
    </ligand>
</feature>
<evidence type="ECO:0000256" key="5">
    <source>
        <dbReference type="ARBA" id="ARBA00022723"/>
    </source>
</evidence>
<sequence length="293" mass="33553">MVYLIVILTLFFSSKVYCEEKVFNLMGTYAIVEIDGKSEYEVYRFFKNLENKLSDYIKDSEISAINKFAGIKPVKVSPETFEVIKKSIEISELTGGAFDITVGAITIRYKRDKEIDLRQAKKLVNYKDIVLDEKNMTVFLKKKGMAIDLGGIGKGYAIQKAYEFIKKDKGFIAIAGDLKSWGHERNIGIFNPITKKILTEGIAKKDICVSTSGNYFQKHIIGQKTDLLQVSVVYNECTFTDALSTAIFAMDKNKREKFLKNAKFGYLLVFENGNIEFNRNFLDFFEEIKFFPF</sequence>
<keyword evidence="7 10" id="KW-0460">Magnesium</keyword>
<dbReference type="Gene3D" id="3.10.520.10">
    <property type="entry name" value="ApbE-like domains"/>
    <property type="match status" value="1"/>
</dbReference>
<evidence type="ECO:0000313" key="13">
    <source>
        <dbReference type="Proteomes" id="UP000005540"/>
    </source>
</evidence>
<reference evidence="12 13" key="1">
    <citation type="submission" date="2009-04" db="EMBL/GenBank/DDBJ databases">
        <authorList>
            <person name="Reysenbach A.-L."/>
            <person name="Heidelberg J.F."/>
            <person name="Nelson W.C."/>
        </authorList>
    </citation>
    <scope>NUCLEOTIDE SEQUENCE [LARGE SCALE GENOMIC DNA]</scope>
    <source>
        <strain evidence="12 13">SS-5</strain>
    </source>
</reference>
<evidence type="ECO:0000256" key="2">
    <source>
        <dbReference type="ARBA" id="ARBA00016337"/>
    </source>
</evidence>
<evidence type="ECO:0000256" key="1">
    <source>
        <dbReference type="ARBA" id="ARBA00011955"/>
    </source>
</evidence>
<comment type="cofactor">
    <cofactor evidence="11">
        <name>Mg(2+)</name>
        <dbReference type="ChEBI" id="CHEBI:18420"/>
    </cofactor>
    <cofactor evidence="11">
        <name>Mn(2+)</name>
        <dbReference type="ChEBI" id="CHEBI:29035"/>
    </cofactor>
    <text evidence="11">Magnesium. Can also use manganese.</text>
</comment>
<gene>
    <name evidence="12" type="ORF">SULYE_0015</name>
</gene>
<evidence type="ECO:0000313" key="12">
    <source>
        <dbReference type="EMBL" id="EEP61467.1"/>
    </source>
</evidence>
<dbReference type="AlphaFoldDB" id="C4FHI8"/>
<evidence type="ECO:0000256" key="3">
    <source>
        <dbReference type="ARBA" id="ARBA00022630"/>
    </source>
</evidence>
<keyword evidence="5 10" id="KW-0479">Metal-binding</keyword>
<evidence type="ECO:0000256" key="6">
    <source>
        <dbReference type="ARBA" id="ARBA00022827"/>
    </source>
</evidence>
<dbReference type="InterPro" id="IPR024932">
    <property type="entry name" value="ApbE"/>
</dbReference>
<keyword evidence="13" id="KW-1185">Reference proteome</keyword>
<dbReference type="Proteomes" id="UP000005540">
    <property type="component" value="Unassembled WGS sequence"/>
</dbReference>
<keyword evidence="4 10" id="KW-0808">Transferase</keyword>
<dbReference type="OrthoDB" id="9778595at2"/>
<keyword evidence="6 10" id="KW-0274">FAD</keyword>
<feature type="binding site" evidence="11">
    <location>
        <position position="245"/>
    </location>
    <ligand>
        <name>Mg(2+)</name>
        <dbReference type="ChEBI" id="CHEBI:18420"/>
    </ligand>
</feature>
<dbReference type="PANTHER" id="PTHR30040">
    <property type="entry name" value="THIAMINE BIOSYNTHESIS LIPOPROTEIN APBE"/>
    <property type="match status" value="1"/>
</dbReference>
<dbReference type="Pfam" id="PF02424">
    <property type="entry name" value="ApbE"/>
    <property type="match status" value="1"/>
</dbReference>
<organism evidence="12 13">
    <name type="scientific">Sulfurihydrogenibium yellowstonense SS-5</name>
    <dbReference type="NCBI Taxonomy" id="432331"/>
    <lineage>
        <taxon>Bacteria</taxon>
        <taxon>Pseudomonadati</taxon>
        <taxon>Aquificota</taxon>
        <taxon>Aquificia</taxon>
        <taxon>Aquificales</taxon>
        <taxon>Hydrogenothermaceae</taxon>
        <taxon>Sulfurihydrogenibium</taxon>
    </lineage>
</organism>
<evidence type="ECO:0000256" key="8">
    <source>
        <dbReference type="ARBA" id="ARBA00031306"/>
    </source>
</evidence>
<evidence type="ECO:0000256" key="4">
    <source>
        <dbReference type="ARBA" id="ARBA00022679"/>
    </source>
</evidence>
<comment type="catalytic activity">
    <reaction evidence="9 10">
        <text>L-threonyl-[protein] + FAD = FMN-L-threonyl-[protein] + AMP + H(+)</text>
        <dbReference type="Rhea" id="RHEA:36847"/>
        <dbReference type="Rhea" id="RHEA-COMP:11060"/>
        <dbReference type="Rhea" id="RHEA-COMP:11061"/>
        <dbReference type="ChEBI" id="CHEBI:15378"/>
        <dbReference type="ChEBI" id="CHEBI:30013"/>
        <dbReference type="ChEBI" id="CHEBI:57692"/>
        <dbReference type="ChEBI" id="CHEBI:74257"/>
        <dbReference type="ChEBI" id="CHEBI:456215"/>
        <dbReference type="EC" id="2.7.1.180"/>
    </reaction>
</comment>
<dbReference type="InterPro" id="IPR003374">
    <property type="entry name" value="ApbE-like_sf"/>
</dbReference>
<protein>
    <recommendedName>
        <fullName evidence="2 10">FAD:protein FMN transferase</fullName>
        <ecNumber evidence="1 10">2.7.1.180</ecNumber>
    </recommendedName>
    <alternativeName>
        <fullName evidence="8 10">Flavin transferase</fullName>
    </alternativeName>
</protein>
<evidence type="ECO:0000256" key="10">
    <source>
        <dbReference type="PIRNR" id="PIRNR006268"/>
    </source>
</evidence>
<evidence type="ECO:0000256" key="9">
    <source>
        <dbReference type="ARBA" id="ARBA00048540"/>
    </source>
</evidence>
<dbReference type="GO" id="GO:0046872">
    <property type="term" value="F:metal ion binding"/>
    <property type="evidence" value="ECO:0007669"/>
    <property type="project" value="UniProtKB-UniRule"/>
</dbReference>
<comment type="similarity">
    <text evidence="10">Belongs to the ApbE family.</text>
</comment>
<name>C4FHI8_9AQUI</name>
<dbReference type="GO" id="GO:0016740">
    <property type="term" value="F:transferase activity"/>
    <property type="evidence" value="ECO:0007669"/>
    <property type="project" value="UniProtKB-UniRule"/>
</dbReference>
<dbReference type="SUPFAM" id="SSF143631">
    <property type="entry name" value="ApbE-like"/>
    <property type="match status" value="1"/>
</dbReference>
<comment type="caution">
    <text evidence="12">The sequence shown here is derived from an EMBL/GenBank/DDBJ whole genome shotgun (WGS) entry which is preliminary data.</text>
</comment>
<accession>C4FHI8</accession>
<dbReference type="PANTHER" id="PTHR30040:SF2">
    <property type="entry name" value="FAD:PROTEIN FMN TRANSFERASE"/>
    <property type="match status" value="1"/>
</dbReference>
<dbReference type="RefSeq" id="WP_007545353.1">
    <property type="nucleotide sequence ID" value="NZ_ABZS01000001.1"/>
</dbReference>
<feature type="binding site" evidence="11">
    <location>
        <position position="241"/>
    </location>
    <ligand>
        <name>Mg(2+)</name>
        <dbReference type="ChEBI" id="CHEBI:18420"/>
    </ligand>
</feature>
<dbReference type="EC" id="2.7.1.180" evidence="1 10"/>
<proteinExistence type="inferred from homology"/>